<dbReference type="Proteomes" id="UP000789920">
    <property type="component" value="Unassembled WGS sequence"/>
</dbReference>
<proteinExistence type="predicted"/>
<dbReference type="EMBL" id="CAJVQC010096030">
    <property type="protein sequence ID" value="CAG8828761.1"/>
    <property type="molecule type" value="Genomic_DNA"/>
</dbReference>
<accession>A0ACA9S7Q8</accession>
<gene>
    <name evidence="1" type="ORF">RPERSI_LOCUS27328</name>
</gene>
<evidence type="ECO:0000313" key="1">
    <source>
        <dbReference type="EMBL" id="CAG8828761.1"/>
    </source>
</evidence>
<feature type="non-terminal residue" evidence="1">
    <location>
        <position position="58"/>
    </location>
</feature>
<protein>
    <submittedName>
        <fullName evidence="1">7109_t:CDS:1</fullName>
    </submittedName>
</protein>
<name>A0ACA9S7Q8_9GLOM</name>
<sequence length="58" mass="7080">MLNNYPNIKAQFESYLVQYEKYKKITFSNNKDSMNKELLEINKLFYKTIKKLNEEEIP</sequence>
<keyword evidence="2" id="KW-1185">Reference proteome</keyword>
<organism evidence="1 2">
    <name type="scientific">Racocetra persica</name>
    <dbReference type="NCBI Taxonomy" id="160502"/>
    <lineage>
        <taxon>Eukaryota</taxon>
        <taxon>Fungi</taxon>
        <taxon>Fungi incertae sedis</taxon>
        <taxon>Mucoromycota</taxon>
        <taxon>Glomeromycotina</taxon>
        <taxon>Glomeromycetes</taxon>
        <taxon>Diversisporales</taxon>
        <taxon>Gigasporaceae</taxon>
        <taxon>Racocetra</taxon>
    </lineage>
</organism>
<comment type="caution">
    <text evidence="1">The sequence shown here is derived from an EMBL/GenBank/DDBJ whole genome shotgun (WGS) entry which is preliminary data.</text>
</comment>
<reference evidence="1" key="1">
    <citation type="submission" date="2021-06" db="EMBL/GenBank/DDBJ databases">
        <authorList>
            <person name="Kallberg Y."/>
            <person name="Tangrot J."/>
            <person name="Rosling A."/>
        </authorList>
    </citation>
    <scope>NUCLEOTIDE SEQUENCE</scope>
    <source>
        <strain evidence="1">MA461A</strain>
    </source>
</reference>
<evidence type="ECO:0000313" key="2">
    <source>
        <dbReference type="Proteomes" id="UP000789920"/>
    </source>
</evidence>